<keyword evidence="4" id="KW-0175">Coiled coil</keyword>
<gene>
    <name evidence="8" type="primary">LOC105367557</name>
</gene>
<dbReference type="GeneID" id="105367557"/>
<dbReference type="RefSeq" id="XP_011504616.1">
    <property type="nucleotide sequence ID" value="XM_011506314.1"/>
</dbReference>
<dbReference type="Gene3D" id="3.80.10.10">
    <property type="entry name" value="Ribonuclease Inhibitor"/>
    <property type="match status" value="2"/>
</dbReference>
<evidence type="ECO:0000256" key="3">
    <source>
        <dbReference type="PROSITE-ProRule" id="PRU00176"/>
    </source>
</evidence>
<organism evidence="7 8">
    <name type="scientific">Ceratosolen solmsi marchali</name>
    <dbReference type="NCBI Taxonomy" id="326594"/>
    <lineage>
        <taxon>Eukaryota</taxon>
        <taxon>Metazoa</taxon>
        <taxon>Ecdysozoa</taxon>
        <taxon>Arthropoda</taxon>
        <taxon>Hexapoda</taxon>
        <taxon>Insecta</taxon>
        <taxon>Pterygota</taxon>
        <taxon>Neoptera</taxon>
        <taxon>Endopterygota</taxon>
        <taxon>Hymenoptera</taxon>
        <taxon>Apocrita</taxon>
        <taxon>Proctotrupomorpha</taxon>
        <taxon>Chalcidoidea</taxon>
        <taxon>Agaonidae</taxon>
        <taxon>Agaoninae</taxon>
        <taxon>Ceratosolen</taxon>
    </lineage>
</organism>
<sequence>MGEEWYKKQLYKLWSYNISDSLDNIKPFTVDGVPIRKLFIGNLAQRTTHKDLEKLFSVYGKLDSCFLKRNTCKYNYAFVTFKSTHEALEARKDGLKKKIHLHNRDLRVMPADSWHQPDSIENQNKKVQKASESMQKISTTYILNDDAEIHKLNNDCLMHVFMFLPIIDKIKMERVCRRWRIISQESWRTFKKLDLSQSSWGFDILNNGPREVYTATLRQVLLRCGQFLSHIDLSKFTENLSQSTLTIVARLCPNLQHINITGLAVSSAGIKTLTDNCHNITEFSLGLCSASCDNDLSDLFLKNEKLRYLKLTGNSISGRCLLNLPVESIEIIILDDCNNISPEYFHTAIQRLQKLHTLSVKKCITFADQTVKAISLCSKSLKVLCLCHYYPMIVRNAMLCIAELVNLETLNLNHNISVGDEFLVGVGAQCKQLKNVDISCCKAVTNKGLAAIISLPNLQHLSINYLFLVTDEVLTEMVNLRTMHCQNCFGFKNTGLCRLIEESHQLELLDFSGCTCIDNELVDIAIKATRNRTNNTILKMYVGNTSINVSEITKVSPFLQVLNVDLTKSEHLNW</sequence>
<dbReference type="SUPFAM" id="SSF54928">
    <property type="entry name" value="RNA-binding domain, RBD"/>
    <property type="match status" value="1"/>
</dbReference>
<feature type="domain" description="RRM" evidence="5">
    <location>
        <begin position="36"/>
        <end position="113"/>
    </location>
</feature>
<dbReference type="GO" id="GO:0031146">
    <property type="term" value="P:SCF-dependent proteasomal ubiquitin-dependent protein catabolic process"/>
    <property type="evidence" value="ECO:0007669"/>
    <property type="project" value="TreeGrafter"/>
</dbReference>
<dbReference type="InterPro" id="IPR006553">
    <property type="entry name" value="Leu-rich_rpt_Cys-con_subtyp"/>
</dbReference>
<name>A0AAJ6YUK8_9HYME</name>
<dbReference type="Gene3D" id="1.20.1280.50">
    <property type="match status" value="1"/>
</dbReference>
<evidence type="ECO:0000259" key="6">
    <source>
        <dbReference type="PROSITE" id="PS50181"/>
    </source>
</evidence>
<dbReference type="PROSITE" id="PS50181">
    <property type="entry name" value="FBOX"/>
    <property type="match status" value="1"/>
</dbReference>
<dbReference type="InterPro" id="IPR035979">
    <property type="entry name" value="RBD_domain_sf"/>
</dbReference>
<dbReference type="SMART" id="SM00367">
    <property type="entry name" value="LRR_CC"/>
    <property type="match status" value="6"/>
</dbReference>
<keyword evidence="2 3" id="KW-0694">RNA-binding</keyword>
<dbReference type="InterPro" id="IPR032675">
    <property type="entry name" value="LRR_dom_sf"/>
</dbReference>
<dbReference type="SUPFAM" id="SSF52047">
    <property type="entry name" value="RNI-like"/>
    <property type="match status" value="1"/>
</dbReference>
<reference evidence="8" key="1">
    <citation type="submission" date="2025-08" db="UniProtKB">
        <authorList>
            <consortium name="RefSeq"/>
        </authorList>
    </citation>
    <scope>IDENTIFICATION</scope>
</reference>
<protein>
    <submittedName>
        <fullName evidence="8">F-box/LRR-repeat protein 7-like</fullName>
    </submittedName>
</protein>
<dbReference type="PANTHER" id="PTHR13318:SF95">
    <property type="entry name" value="F-BOX PROTEIN YLR352W"/>
    <property type="match status" value="1"/>
</dbReference>
<dbReference type="Pfam" id="PF00646">
    <property type="entry name" value="F-box"/>
    <property type="match status" value="1"/>
</dbReference>
<evidence type="ECO:0000313" key="7">
    <source>
        <dbReference type="Proteomes" id="UP000695007"/>
    </source>
</evidence>
<dbReference type="InterPro" id="IPR000504">
    <property type="entry name" value="RRM_dom"/>
</dbReference>
<dbReference type="KEGG" id="csol:105367557"/>
<dbReference type="Pfam" id="PF00076">
    <property type="entry name" value="RRM_1"/>
    <property type="match status" value="1"/>
</dbReference>
<dbReference type="InterPro" id="IPR001810">
    <property type="entry name" value="F-box_dom"/>
</dbReference>
<evidence type="ECO:0000259" key="5">
    <source>
        <dbReference type="PROSITE" id="PS50102"/>
    </source>
</evidence>
<dbReference type="SMART" id="SM00360">
    <property type="entry name" value="RRM"/>
    <property type="match status" value="1"/>
</dbReference>
<dbReference type="PROSITE" id="PS50102">
    <property type="entry name" value="RRM"/>
    <property type="match status" value="1"/>
</dbReference>
<dbReference type="GO" id="GO:0003723">
    <property type="term" value="F:RNA binding"/>
    <property type="evidence" value="ECO:0007669"/>
    <property type="project" value="UniProtKB-UniRule"/>
</dbReference>
<keyword evidence="1" id="KW-0833">Ubl conjugation pathway</keyword>
<dbReference type="SUPFAM" id="SSF81383">
    <property type="entry name" value="F-box domain"/>
    <property type="match status" value="1"/>
</dbReference>
<evidence type="ECO:0000256" key="1">
    <source>
        <dbReference type="ARBA" id="ARBA00022786"/>
    </source>
</evidence>
<dbReference type="AlphaFoldDB" id="A0AAJ6YUK8"/>
<dbReference type="GO" id="GO:0019005">
    <property type="term" value="C:SCF ubiquitin ligase complex"/>
    <property type="evidence" value="ECO:0007669"/>
    <property type="project" value="TreeGrafter"/>
</dbReference>
<dbReference type="CDD" id="cd00590">
    <property type="entry name" value="RRM_SF"/>
    <property type="match status" value="1"/>
</dbReference>
<proteinExistence type="predicted"/>
<feature type="domain" description="F-box" evidence="6">
    <location>
        <begin position="146"/>
        <end position="193"/>
    </location>
</feature>
<evidence type="ECO:0000256" key="2">
    <source>
        <dbReference type="ARBA" id="ARBA00022884"/>
    </source>
</evidence>
<evidence type="ECO:0000256" key="4">
    <source>
        <dbReference type="SAM" id="Coils"/>
    </source>
</evidence>
<accession>A0AAJ6YUK8</accession>
<dbReference type="Gene3D" id="3.30.70.330">
    <property type="match status" value="1"/>
</dbReference>
<evidence type="ECO:0000313" key="8">
    <source>
        <dbReference type="RefSeq" id="XP_011504616.1"/>
    </source>
</evidence>
<dbReference type="InterPro" id="IPR036047">
    <property type="entry name" value="F-box-like_dom_sf"/>
</dbReference>
<keyword evidence="7" id="KW-1185">Reference proteome</keyword>
<dbReference type="SMART" id="SM00256">
    <property type="entry name" value="FBOX"/>
    <property type="match status" value="1"/>
</dbReference>
<feature type="coiled-coil region" evidence="4">
    <location>
        <begin position="85"/>
        <end position="140"/>
    </location>
</feature>
<dbReference type="PANTHER" id="PTHR13318">
    <property type="entry name" value="PARTNER OF PAIRED, ISOFORM B-RELATED"/>
    <property type="match status" value="1"/>
</dbReference>
<dbReference type="Proteomes" id="UP000695007">
    <property type="component" value="Unplaced"/>
</dbReference>
<dbReference type="InterPro" id="IPR012677">
    <property type="entry name" value="Nucleotide-bd_a/b_plait_sf"/>
</dbReference>